<sequence length="198" mass="21709">MIFIHPTAEVSNKAKIGDGTKIWHHAQIRENAEIGENCNIGKGVYIDFGVKIGSNCKIQNYVSIYHGVVIEDDVFIGPSVTFTNDLYPRAFIWSEEKASKTLIKKGASIGANSTIICGITIGKFAMIGAGSVVTKDVPDYVLAYGNPAKITGFVCECGRKPEKFEDDNKDNFVKGVCKFCKKEILINKENLNLLNIKG</sequence>
<dbReference type="PROSITE" id="PS00101">
    <property type="entry name" value="HEXAPEP_TRANSFERASES"/>
    <property type="match status" value="1"/>
</dbReference>
<keyword evidence="1 2" id="KW-0808">Transferase</keyword>
<reference evidence="2" key="1">
    <citation type="submission" date="2014-09" db="EMBL/GenBank/DDBJ databases">
        <authorList>
            <person name="Probst J Alexander"/>
        </authorList>
    </citation>
    <scope>NUCLEOTIDE SEQUENCE</scope>
</reference>
<dbReference type="Pfam" id="PF00132">
    <property type="entry name" value="Hexapep"/>
    <property type="match status" value="3"/>
</dbReference>
<dbReference type="InterPro" id="IPR050179">
    <property type="entry name" value="Trans_hexapeptide_repeat"/>
</dbReference>
<protein>
    <submittedName>
        <fullName evidence="2">Carbonic anhydrases/acetyltransferases</fullName>
    </submittedName>
</protein>
<accession>A0A098EAW1</accession>
<organism evidence="2">
    <name type="scientific">groundwater metagenome</name>
    <dbReference type="NCBI Taxonomy" id="717931"/>
    <lineage>
        <taxon>unclassified sequences</taxon>
        <taxon>metagenomes</taxon>
        <taxon>ecological metagenomes</taxon>
    </lineage>
</organism>
<dbReference type="AlphaFoldDB" id="A0A098EAW1"/>
<dbReference type="SUPFAM" id="SSF51161">
    <property type="entry name" value="Trimeric LpxA-like enzymes"/>
    <property type="match status" value="1"/>
</dbReference>
<dbReference type="EMBL" id="CCXY01000258">
    <property type="protein sequence ID" value="CEG13132.1"/>
    <property type="molecule type" value="Genomic_DNA"/>
</dbReference>
<dbReference type="InterPro" id="IPR001451">
    <property type="entry name" value="Hexapep"/>
</dbReference>
<evidence type="ECO:0000313" key="2">
    <source>
        <dbReference type="EMBL" id="CEG13132.1"/>
    </source>
</evidence>
<dbReference type="CDD" id="cd03358">
    <property type="entry name" value="LbH_WxcM_N_like"/>
    <property type="match status" value="1"/>
</dbReference>
<dbReference type="GO" id="GO:0016740">
    <property type="term" value="F:transferase activity"/>
    <property type="evidence" value="ECO:0007669"/>
    <property type="project" value="UniProtKB-KW"/>
</dbReference>
<dbReference type="PANTHER" id="PTHR43300">
    <property type="entry name" value="ACETYLTRANSFERASE"/>
    <property type="match status" value="1"/>
</dbReference>
<proteinExistence type="predicted"/>
<dbReference type="Gene3D" id="2.160.10.10">
    <property type="entry name" value="Hexapeptide repeat proteins"/>
    <property type="match status" value="1"/>
</dbReference>
<evidence type="ECO:0000256" key="1">
    <source>
        <dbReference type="ARBA" id="ARBA00022679"/>
    </source>
</evidence>
<dbReference type="PANTHER" id="PTHR43300:SF4">
    <property type="entry name" value="ACYL-[ACYL-CARRIER-PROTEIN]--UDP-N-ACETYLGLUCOSAMINE O-ACYLTRANSFERASE"/>
    <property type="match status" value="1"/>
</dbReference>
<dbReference type="InterPro" id="IPR018357">
    <property type="entry name" value="Hexapep_transf_CS"/>
</dbReference>
<name>A0A098EAW1_9ZZZZ</name>
<dbReference type="InterPro" id="IPR011004">
    <property type="entry name" value="Trimer_LpxA-like_sf"/>
</dbReference>
<gene>
    <name evidence="2" type="ORF">MSIBF_A3300005</name>
</gene>